<keyword evidence="2 5" id="KW-0645">Protease</keyword>
<evidence type="ECO:0000256" key="2">
    <source>
        <dbReference type="ARBA" id="ARBA00022670"/>
    </source>
</evidence>
<dbReference type="InterPro" id="IPR000209">
    <property type="entry name" value="Peptidase_S8/S53_dom"/>
</dbReference>
<dbReference type="Pfam" id="PF00082">
    <property type="entry name" value="Peptidase_S8"/>
    <property type="match status" value="1"/>
</dbReference>
<keyword evidence="3 5" id="KW-0378">Hydrolase</keyword>
<accession>A0ABR6NJW7</accession>
<evidence type="ECO:0000256" key="3">
    <source>
        <dbReference type="ARBA" id="ARBA00022801"/>
    </source>
</evidence>
<evidence type="ECO:0000256" key="1">
    <source>
        <dbReference type="ARBA" id="ARBA00011073"/>
    </source>
</evidence>
<evidence type="ECO:0000313" key="8">
    <source>
        <dbReference type="Proteomes" id="UP001138540"/>
    </source>
</evidence>
<dbReference type="PANTHER" id="PTHR43806">
    <property type="entry name" value="PEPTIDASE S8"/>
    <property type="match status" value="1"/>
</dbReference>
<reference evidence="7 8" key="1">
    <citation type="submission" date="2020-08" db="EMBL/GenBank/DDBJ databases">
        <title>Exploring microbial biodiversity for novel pathways involved in the catabolism of aromatic compounds derived from lignin.</title>
        <authorList>
            <person name="Elkins J."/>
        </authorList>
    </citation>
    <scope>NUCLEOTIDE SEQUENCE [LARGE SCALE GENOMIC DNA]</scope>
    <source>
        <strain evidence="7 8">B1D3A</strain>
    </source>
</reference>
<keyword evidence="8" id="KW-1185">Reference proteome</keyword>
<feature type="active site" description="Charge relay system" evidence="5">
    <location>
        <position position="225"/>
    </location>
</feature>
<dbReference type="PANTHER" id="PTHR43806:SF11">
    <property type="entry name" value="CEREVISIN-RELATED"/>
    <property type="match status" value="1"/>
</dbReference>
<dbReference type="RefSeq" id="WP_260394888.1">
    <property type="nucleotide sequence ID" value="NZ_JACHKA010000001.1"/>
</dbReference>
<dbReference type="InterPro" id="IPR036852">
    <property type="entry name" value="Peptidase_S8/S53_dom_sf"/>
</dbReference>
<keyword evidence="4 5" id="KW-0720">Serine protease</keyword>
<evidence type="ECO:0000256" key="4">
    <source>
        <dbReference type="ARBA" id="ARBA00022825"/>
    </source>
</evidence>
<dbReference type="Proteomes" id="UP001138540">
    <property type="component" value="Unassembled WGS sequence"/>
</dbReference>
<proteinExistence type="inferred from homology"/>
<dbReference type="CDD" id="cd05561">
    <property type="entry name" value="Peptidases_S8_4"/>
    <property type="match status" value="1"/>
</dbReference>
<feature type="domain" description="Peptidase S8/S53" evidence="6">
    <location>
        <begin position="189"/>
        <end position="388"/>
    </location>
</feature>
<organism evidence="7 8">
    <name type="scientific">Sphingobium lignivorans</name>
    <dbReference type="NCBI Taxonomy" id="2735886"/>
    <lineage>
        <taxon>Bacteria</taxon>
        <taxon>Pseudomonadati</taxon>
        <taxon>Pseudomonadota</taxon>
        <taxon>Alphaproteobacteria</taxon>
        <taxon>Sphingomonadales</taxon>
        <taxon>Sphingomonadaceae</taxon>
        <taxon>Sphingobium</taxon>
    </lineage>
</organism>
<evidence type="ECO:0000256" key="5">
    <source>
        <dbReference type="PROSITE-ProRule" id="PRU01240"/>
    </source>
</evidence>
<feature type="active site" description="Charge relay system" evidence="5">
    <location>
        <position position="377"/>
    </location>
</feature>
<dbReference type="EMBL" id="JACHKA010000001">
    <property type="protein sequence ID" value="MBB5986783.1"/>
    <property type="molecule type" value="Genomic_DNA"/>
</dbReference>
<dbReference type="PROSITE" id="PS51892">
    <property type="entry name" value="SUBTILASE"/>
    <property type="match status" value="1"/>
</dbReference>
<dbReference type="SUPFAM" id="SSF52743">
    <property type="entry name" value="Subtilisin-like"/>
    <property type="match status" value="1"/>
</dbReference>
<dbReference type="InterPro" id="IPR050131">
    <property type="entry name" value="Peptidase_S8_subtilisin-like"/>
</dbReference>
<comment type="caution">
    <text evidence="7">The sequence shown here is derived from an EMBL/GenBank/DDBJ whole genome shotgun (WGS) entry which is preliminary data.</text>
</comment>
<dbReference type="Gene3D" id="3.40.50.200">
    <property type="entry name" value="Peptidase S8/S53 domain"/>
    <property type="match status" value="1"/>
</dbReference>
<protein>
    <recommendedName>
        <fullName evidence="6">Peptidase S8/S53 domain-containing protein</fullName>
    </recommendedName>
</protein>
<evidence type="ECO:0000259" key="6">
    <source>
        <dbReference type="Pfam" id="PF00082"/>
    </source>
</evidence>
<sequence>MTALLAGAAQAQLLPGNIGALPGQVAGRVIDPLLGDAPASLGNTVNGPVDTLSVRAAQTLNRTSLRDLRLERLQALIRANREVLEADDDGQPVRRGEIIALDASPALLARVQAAGFSMLREDEMEGIGVRVHVLSVPRGESGRKALERLHKLAPEGAFDLNHVFEPAGSALGAAADAAAAAARSVRDRGDSIGMIDGGVAAHPALAGASIHQRGFANGGLKGSGHGTAIASLLVGEEGAFRGAAVSRSLLAADVYGGNPASGSAEVIARALGWLVAGGARVINISLVGPPNRLLARAIELAHERGVTIVAAVGNDGPAAPPMYPASYHGVISVTGVDARDRALVEAGRAAHLDFAAPGADMVAAMPGKGYTKVRGTSFAAPLVAARLAAAGGSPANRVDIVADEAVSGHGKVGRGIVCNTCRTVPATTP</sequence>
<name>A0ABR6NJW7_9SPHN</name>
<gene>
    <name evidence="7" type="ORF">HNP60_002757</name>
</gene>
<evidence type="ECO:0000313" key="7">
    <source>
        <dbReference type="EMBL" id="MBB5986783.1"/>
    </source>
</evidence>
<feature type="active site" description="Charge relay system" evidence="5">
    <location>
        <position position="196"/>
    </location>
</feature>
<comment type="similarity">
    <text evidence="1 5">Belongs to the peptidase S8 family.</text>
</comment>